<dbReference type="Proteomes" id="UP000700908">
    <property type="component" value="Unassembled WGS sequence"/>
</dbReference>
<evidence type="ECO:0000313" key="1">
    <source>
        <dbReference type="EMBL" id="MBY4798339.1"/>
    </source>
</evidence>
<protein>
    <submittedName>
        <fullName evidence="1">Uncharacterized protein</fullName>
    </submittedName>
</protein>
<name>A0ABS7MLU5_9ACTN</name>
<organism evidence="1 2">
    <name type="scientific">Collinsella ureilytica</name>
    <dbReference type="NCBI Taxonomy" id="2869515"/>
    <lineage>
        <taxon>Bacteria</taxon>
        <taxon>Bacillati</taxon>
        <taxon>Actinomycetota</taxon>
        <taxon>Coriobacteriia</taxon>
        <taxon>Coriobacteriales</taxon>
        <taxon>Coriobacteriaceae</taxon>
        <taxon>Collinsella</taxon>
    </lineage>
</organism>
<dbReference type="RefSeq" id="WP_222200063.1">
    <property type="nucleotide sequence ID" value="NZ_JAIMFO010000010.1"/>
</dbReference>
<keyword evidence="2" id="KW-1185">Reference proteome</keyword>
<evidence type="ECO:0000313" key="2">
    <source>
        <dbReference type="Proteomes" id="UP000700908"/>
    </source>
</evidence>
<gene>
    <name evidence="1" type="ORF">K6V98_08270</name>
</gene>
<dbReference type="EMBL" id="JAIMFO010000010">
    <property type="protein sequence ID" value="MBY4798339.1"/>
    <property type="molecule type" value="Genomic_DNA"/>
</dbReference>
<reference evidence="1 2" key="1">
    <citation type="submission" date="2021-08" db="EMBL/GenBank/DDBJ databases">
        <title>Collinsella faecalis sp. nov. isolated from swine faeces.</title>
        <authorList>
            <person name="Oh B.S."/>
            <person name="Lee J.H."/>
        </authorList>
    </citation>
    <scope>NUCLEOTIDE SEQUENCE [LARGE SCALE GENOMIC DNA]</scope>
    <source>
        <strain evidence="1 2">AGMB00827</strain>
    </source>
</reference>
<sequence length="135" mass="14591">MSGMIEQRDPATVPTTITGVNAHLWAPCLRTCRALSAGMCCAARTQAIAAYAADLLENCDVDLAAIPVEDAEAALLNGAADWREFSEGGSSLIYYEDILARFNGKIPDIDSLYYQAWALRHAAHAITIVLNNKSF</sequence>
<comment type="caution">
    <text evidence="1">The sequence shown here is derived from an EMBL/GenBank/DDBJ whole genome shotgun (WGS) entry which is preliminary data.</text>
</comment>
<proteinExistence type="predicted"/>
<accession>A0ABS7MLU5</accession>